<dbReference type="SMART" id="SM00186">
    <property type="entry name" value="FBG"/>
    <property type="match status" value="1"/>
</dbReference>
<dbReference type="OMA" id="RHCHDVY"/>
<dbReference type="OrthoDB" id="9990035at2759"/>
<evidence type="ECO:0000313" key="6">
    <source>
        <dbReference type="Proteomes" id="UP000005408"/>
    </source>
</evidence>
<dbReference type="InterPro" id="IPR050373">
    <property type="entry name" value="Fibrinogen_C-term_domain"/>
</dbReference>
<name>A0A8W8K1Z8_MAGGI</name>
<protein>
    <recommendedName>
        <fullName evidence="4">Fibrinogen C-terminal domain-containing protein</fullName>
    </recommendedName>
</protein>
<feature type="chain" id="PRO_5042431191" description="Fibrinogen C-terminal domain-containing protein" evidence="3">
    <location>
        <begin position="22"/>
        <end position="381"/>
    </location>
</feature>
<dbReference type="CDD" id="cd00087">
    <property type="entry name" value="FReD"/>
    <property type="match status" value="1"/>
</dbReference>
<accession>A0A8W8K1Z8</accession>
<dbReference type="EnsemblMetazoa" id="G22089.7">
    <property type="protein sequence ID" value="G22089.7:cds"/>
    <property type="gene ID" value="G22089"/>
</dbReference>
<dbReference type="InterPro" id="IPR002181">
    <property type="entry name" value="Fibrinogen_a/b/g_C_dom"/>
</dbReference>
<dbReference type="Proteomes" id="UP000005408">
    <property type="component" value="Unassembled WGS sequence"/>
</dbReference>
<evidence type="ECO:0000259" key="4">
    <source>
        <dbReference type="PROSITE" id="PS51406"/>
    </source>
</evidence>
<keyword evidence="1" id="KW-1015">Disulfide bond</keyword>
<dbReference type="PROSITE" id="PS51406">
    <property type="entry name" value="FIBRINOGEN_C_2"/>
    <property type="match status" value="1"/>
</dbReference>
<dbReference type="EnsemblMetazoa" id="G22089.8">
    <property type="protein sequence ID" value="G22089.8:cds"/>
    <property type="gene ID" value="G22089"/>
</dbReference>
<evidence type="ECO:0000256" key="1">
    <source>
        <dbReference type="ARBA" id="ARBA00023157"/>
    </source>
</evidence>
<organism evidence="5 6">
    <name type="scientific">Magallana gigas</name>
    <name type="common">Pacific oyster</name>
    <name type="synonym">Crassostrea gigas</name>
    <dbReference type="NCBI Taxonomy" id="29159"/>
    <lineage>
        <taxon>Eukaryota</taxon>
        <taxon>Metazoa</taxon>
        <taxon>Spiralia</taxon>
        <taxon>Lophotrochozoa</taxon>
        <taxon>Mollusca</taxon>
        <taxon>Bivalvia</taxon>
        <taxon>Autobranchia</taxon>
        <taxon>Pteriomorphia</taxon>
        <taxon>Ostreida</taxon>
        <taxon>Ostreoidea</taxon>
        <taxon>Ostreidae</taxon>
        <taxon>Magallana</taxon>
    </lineage>
</organism>
<sequence length="381" mass="44247">MNLNNLIRVLSIVCVCIFVEPKAHKGNRCRKFYKQLSAEFDKRFRSLEKKLILQQDVTPNSTRSYRDLVLNSNESLERLKNQIRSQKRSMDNLNGHFGVLENVVKNLTEAIDRLGNMSPPKTVQPAAPEVVTTPVITVSAKTTPEPKRGFPKHCHDVYKHGGLRFDGDYYIKIQPRKSREPFKVVCKSIDNTGGWTVFQRRQDGSVNFYRDWNTYKKGFGDPSGEFWMGNDKLNELTNQGPFQLRVDLEDFKGQKYYAVYNYFRIGNETENYKLHVRGYHGNAGDSMTSVRDNHNGNMFSTHDRDNDRRGYNNCAQHFRGGWWYSDCYDSNLNGQYYPQGKHVNFFNRDGIHWKSINEMLSLKFVEMSVRPADDLSSENSL</sequence>
<dbReference type="InterPro" id="IPR014716">
    <property type="entry name" value="Fibrinogen_a/b/g_C_1"/>
</dbReference>
<proteinExistence type="predicted"/>
<dbReference type="EnsemblMetazoa" id="G22089.6">
    <property type="protein sequence ID" value="G22089.6:cds"/>
    <property type="gene ID" value="G22089"/>
</dbReference>
<feature type="signal peptide" evidence="3">
    <location>
        <begin position="1"/>
        <end position="21"/>
    </location>
</feature>
<evidence type="ECO:0000313" key="5">
    <source>
        <dbReference type="EnsemblMetazoa" id="G22089.8:cds"/>
    </source>
</evidence>
<dbReference type="EnsemblMetazoa" id="G22089.9">
    <property type="protein sequence ID" value="G22089.9:cds"/>
    <property type="gene ID" value="G22089"/>
</dbReference>
<keyword evidence="6" id="KW-1185">Reference proteome</keyword>
<dbReference type="PROSITE" id="PS00514">
    <property type="entry name" value="FIBRINOGEN_C_1"/>
    <property type="match status" value="1"/>
</dbReference>
<dbReference type="SUPFAM" id="SSF56496">
    <property type="entry name" value="Fibrinogen C-terminal domain-like"/>
    <property type="match status" value="1"/>
</dbReference>
<feature type="coiled-coil region" evidence="2">
    <location>
        <begin position="69"/>
        <end position="96"/>
    </location>
</feature>
<dbReference type="PANTHER" id="PTHR19143">
    <property type="entry name" value="FIBRINOGEN/TENASCIN/ANGIOPOEITIN"/>
    <property type="match status" value="1"/>
</dbReference>
<dbReference type="Pfam" id="PF00147">
    <property type="entry name" value="Fibrinogen_C"/>
    <property type="match status" value="1"/>
</dbReference>
<dbReference type="FunFam" id="3.90.215.10:FF:000001">
    <property type="entry name" value="Tenascin isoform 1"/>
    <property type="match status" value="1"/>
</dbReference>
<feature type="domain" description="Fibrinogen C-terminal" evidence="4">
    <location>
        <begin position="145"/>
        <end position="373"/>
    </location>
</feature>
<dbReference type="InterPro" id="IPR036056">
    <property type="entry name" value="Fibrinogen-like_C"/>
</dbReference>
<evidence type="ECO:0000256" key="3">
    <source>
        <dbReference type="SAM" id="SignalP"/>
    </source>
</evidence>
<dbReference type="Gene3D" id="3.90.215.10">
    <property type="entry name" value="Gamma Fibrinogen, chain A, domain 1"/>
    <property type="match status" value="1"/>
</dbReference>
<evidence type="ECO:0000256" key="2">
    <source>
        <dbReference type="SAM" id="Coils"/>
    </source>
</evidence>
<keyword evidence="3" id="KW-0732">Signal</keyword>
<reference evidence="5" key="1">
    <citation type="submission" date="2022-08" db="UniProtKB">
        <authorList>
            <consortium name="EnsemblMetazoa"/>
        </authorList>
    </citation>
    <scope>IDENTIFICATION</scope>
    <source>
        <strain evidence="5">05x7-T-G4-1.051#20</strain>
    </source>
</reference>
<dbReference type="GO" id="GO:0005615">
    <property type="term" value="C:extracellular space"/>
    <property type="evidence" value="ECO:0007669"/>
    <property type="project" value="TreeGrafter"/>
</dbReference>
<dbReference type="InterPro" id="IPR020837">
    <property type="entry name" value="Fibrinogen_CS"/>
</dbReference>
<keyword evidence="2" id="KW-0175">Coiled coil</keyword>
<dbReference type="AlphaFoldDB" id="A0A8W8K1Z8"/>